<dbReference type="AlphaFoldDB" id="A0A1J4JRD3"/>
<protein>
    <submittedName>
        <fullName evidence="2">Uncharacterized protein</fullName>
    </submittedName>
</protein>
<feature type="compositionally biased region" description="Acidic residues" evidence="1">
    <location>
        <begin position="132"/>
        <end position="143"/>
    </location>
</feature>
<feature type="compositionally biased region" description="Polar residues" evidence="1">
    <location>
        <begin position="1"/>
        <end position="29"/>
    </location>
</feature>
<feature type="compositionally biased region" description="Polar residues" evidence="1">
    <location>
        <begin position="63"/>
        <end position="84"/>
    </location>
</feature>
<feature type="region of interest" description="Disordered" evidence="1">
    <location>
        <begin position="1"/>
        <end position="84"/>
    </location>
</feature>
<evidence type="ECO:0000313" key="3">
    <source>
        <dbReference type="Proteomes" id="UP000179807"/>
    </source>
</evidence>
<feature type="region of interest" description="Disordered" evidence="1">
    <location>
        <begin position="98"/>
        <end position="118"/>
    </location>
</feature>
<comment type="caution">
    <text evidence="2">The sequence shown here is derived from an EMBL/GenBank/DDBJ whole genome shotgun (WGS) entry which is preliminary data.</text>
</comment>
<organism evidence="2 3">
    <name type="scientific">Tritrichomonas foetus</name>
    <dbReference type="NCBI Taxonomy" id="1144522"/>
    <lineage>
        <taxon>Eukaryota</taxon>
        <taxon>Metamonada</taxon>
        <taxon>Parabasalia</taxon>
        <taxon>Tritrichomonadida</taxon>
        <taxon>Tritrichomonadidae</taxon>
        <taxon>Tritrichomonas</taxon>
    </lineage>
</organism>
<dbReference type="RefSeq" id="XP_068352957.1">
    <property type="nucleotide sequence ID" value="XM_068509198.1"/>
</dbReference>
<accession>A0A1J4JRD3</accession>
<feature type="compositionally biased region" description="Polar residues" evidence="1">
    <location>
        <begin position="42"/>
        <end position="53"/>
    </location>
</feature>
<feature type="compositionally biased region" description="Polar residues" evidence="1">
    <location>
        <begin position="106"/>
        <end position="117"/>
    </location>
</feature>
<dbReference type="VEuPathDB" id="TrichDB:TRFO_33648"/>
<name>A0A1J4JRD3_9EUKA</name>
<feature type="region of interest" description="Disordered" evidence="1">
    <location>
        <begin position="132"/>
        <end position="162"/>
    </location>
</feature>
<proteinExistence type="predicted"/>
<sequence>MIQQNILKQQQEYENRQTNQKRNPSVSNIKSKKIDHEIHKSNALSSTLQNPDDTSLKNEKNIESTPIKDSNNNEADSKNDSISQQNNVVNSEPQFSNDLSKLLNYGNPQPSNAQTKTEISKLEIQEIEINDNYSDDDDDDENNENSVEHDWQPKSQVHTSRMKKVLSQRDSIVFENISFNDIQELNVQPSHSTPIIGHGSNKWSRRYGHYGSGTMSSDHFNFSSHSSMSSCELDREVLSVEPDSDFTLILPFDSFKLSRMQDNSVLSQVPSEIDISQYKTVDLLNDYCGST</sequence>
<keyword evidence="3" id="KW-1185">Reference proteome</keyword>
<dbReference type="EMBL" id="MLAK01000985">
    <property type="protein sequence ID" value="OHS99820.1"/>
    <property type="molecule type" value="Genomic_DNA"/>
</dbReference>
<gene>
    <name evidence="2" type="ORF">TRFO_33648</name>
</gene>
<evidence type="ECO:0000256" key="1">
    <source>
        <dbReference type="SAM" id="MobiDB-lite"/>
    </source>
</evidence>
<dbReference type="GeneID" id="94843902"/>
<evidence type="ECO:0000313" key="2">
    <source>
        <dbReference type="EMBL" id="OHS99820.1"/>
    </source>
</evidence>
<reference evidence="2" key="1">
    <citation type="submission" date="2016-10" db="EMBL/GenBank/DDBJ databases">
        <authorList>
            <person name="Benchimol M."/>
            <person name="Almeida L.G."/>
            <person name="Vasconcelos A.T."/>
            <person name="Perreira-Neves A."/>
            <person name="Rosa I.A."/>
            <person name="Tasca T."/>
            <person name="Bogo M.R."/>
            <person name="de Souza W."/>
        </authorList>
    </citation>
    <scope>NUCLEOTIDE SEQUENCE [LARGE SCALE GENOMIC DNA]</scope>
    <source>
        <strain evidence="2">K</strain>
    </source>
</reference>
<dbReference type="Proteomes" id="UP000179807">
    <property type="component" value="Unassembled WGS sequence"/>
</dbReference>